<evidence type="ECO:0000313" key="1">
    <source>
        <dbReference type="EMBL" id="KAF9609314.1"/>
    </source>
</evidence>
<name>A0A835I2E8_9MAGN</name>
<keyword evidence="2" id="KW-1185">Reference proteome</keyword>
<evidence type="ECO:0000313" key="2">
    <source>
        <dbReference type="Proteomes" id="UP000631114"/>
    </source>
</evidence>
<dbReference type="Proteomes" id="UP000631114">
    <property type="component" value="Unassembled WGS sequence"/>
</dbReference>
<dbReference type="AlphaFoldDB" id="A0A835I2E8"/>
<reference evidence="1 2" key="1">
    <citation type="submission" date="2020-10" db="EMBL/GenBank/DDBJ databases">
        <title>The Coptis chinensis genome and diversification of protoberbering-type alkaloids.</title>
        <authorList>
            <person name="Wang B."/>
            <person name="Shu S."/>
            <person name="Song C."/>
            <person name="Liu Y."/>
        </authorList>
    </citation>
    <scope>NUCLEOTIDE SEQUENCE [LARGE SCALE GENOMIC DNA]</scope>
    <source>
        <strain evidence="1">HL-2020</strain>
        <tissue evidence="1">Leaf</tissue>
    </source>
</reference>
<organism evidence="1 2">
    <name type="scientific">Coptis chinensis</name>
    <dbReference type="NCBI Taxonomy" id="261450"/>
    <lineage>
        <taxon>Eukaryota</taxon>
        <taxon>Viridiplantae</taxon>
        <taxon>Streptophyta</taxon>
        <taxon>Embryophyta</taxon>
        <taxon>Tracheophyta</taxon>
        <taxon>Spermatophyta</taxon>
        <taxon>Magnoliopsida</taxon>
        <taxon>Ranunculales</taxon>
        <taxon>Ranunculaceae</taxon>
        <taxon>Coptidoideae</taxon>
        <taxon>Coptis</taxon>
    </lineage>
</organism>
<protein>
    <submittedName>
        <fullName evidence="1">Uncharacterized protein</fullName>
    </submittedName>
</protein>
<gene>
    <name evidence="1" type="ORF">IFM89_015559</name>
</gene>
<proteinExistence type="predicted"/>
<accession>A0A835I2E8</accession>
<sequence>MEQRFKELVASKGLAESAFYLRHHPKSNRSEIPNLDDQYRSAGKLLVVGHLWKVDDGDELRRSPGTPVTTPKCCLEDAYEKQVVDGVILPCWVLWNIVVVLEV</sequence>
<dbReference type="EMBL" id="JADFTS010000004">
    <property type="protein sequence ID" value="KAF9609314.1"/>
    <property type="molecule type" value="Genomic_DNA"/>
</dbReference>
<dbReference type="OrthoDB" id="288590at2759"/>
<comment type="caution">
    <text evidence="1">The sequence shown here is derived from an EMBL/GenBank/DDBJ whole genome shotgun (WGS) entry which is preliminary data.</text>
</comment>